<dbReference type="GeneID" id="301329264"/>
<organism evidence="1 2">
    <name type="scientific">Streptomyces nigrescens</name>
    <dbReference type="NCBI Taxonomy" id="1920"/>
    <lineage>
        <taxon>Bacteria</taxon>
        <taxon>Bacillati</taxon>
        <taxon>Actinomycetota</taxon>
        <taxon>Actinomycetes</taxon>
        <taxon>Kitasatosporales</taxon>
        <taxon>Streptomycetaceae</taxon>
        <taxon>Streptomyces</taxon>
    </lineage>
</organism>
<reference evidence="1 2" key="1">
    <citation type="submission" date="2022-12" db="EMBL/GenBank/DDBJ databases">
        <authorList>
            <person name="Ruckert C."/>
            <person name="Busche T."/>
            <person name="Kalinowski J."/>
            <person name="Wittmann C."/>
        </authorList>
    </citation>
    <scope>NUCLEOTIDE SEQUENCE [LARGE SCALE GENOMIC DNA]</scope>
    <source>
        <strain evidence="1 2">DSM 40276</strain>
    </source>
</reference>
<dbReference type="Proteomes" id="UP001210169">
    <property type="component" value="Chromosome"/>
</dbReference>
<proteinExistence type="predicted"/>
<keyword evidence="2" id="KW-1185">Reference proteome</keyword>
<dbReference type="RefSeq" id="WP_109886405.1">
    <property type="nucleotide sequence ID" value="NZ_CP114203.1"/>
</dbReference>
<name>A0ABY7IVP8_STRNI</name>
<evidence type="ECO:0000313" key="1">
    <source>
        <dbReference type="EMBL" id="WAU02092.1"/>
    </source>
</evidence>
<dbReference type="EMBL" id="CP114203">
    <property type="protein sequence ID" value="WAU02092.1"/>
    <property type="molecule type" value="Genomic_DNA"/>
</dbReference>
<accession>A0ABY7IVP8</accession>
<gene>
    <name evidence="1" type="ORF">STRNI_000043</name>
</gene>
<evidence type="ECO:0000313" key="2">
    <source>
        <dbReference type="Proteomes" id="UP001210169"/>
    </source>
</evidence>
<protein>
    <submittedName>
        <fullName evidence="1">Uncharacterized protein</fullName>
    </submittedName>
</protein>
<sequence>MTDRLGPHIVVHPPSVDGGRRLHVDARPLGVAYDVADLLELLRRAGLDPEEVRLNDPMIK</sequence>